<keyword evidence="2" id="KW-1185">Reference proteome</keyword>
<protein>
    <recommendedName>
        <fullName evidence="3">LysM domain-containing protein</fullName>
    </recommendedName>
</protein>
<name>A0A1I2PFT3_9GAMM</name>
<evidence type="ECO:0000313" key="2">
    <source>
        <dbReference type="Proteomes" id="UP000198623"/>
    </source>
</evidence>
<dbReference type="EMBL" id="FOOU01000003">
    <property type="protein sequence ID" value="SFG14323.1"/>
    <property type="molecule type" value="Genomic_DNA"/>
</dbReference>
<dbReference type="InterPro" id="IPR018392">
    <property type="entry name" value="LysM"/>
</dbReference>
<reference evidence="2" key="1">
    <citation type="submission" date="2016-10" db="EMBL/GenBank/DDBJ databases">
        <authorList>
            <person name="Varghese N."/>
            <person name="Submissions S."/>
        </authorList>
    </citation>
    <scope>NUCLEOTIDE SEQUENCE [LARGE SCALE GENOMIC DNA]</scope>
    <source>
        <strain evidence="2">CGMCC 1.10971</strain>
    </source>
</reference>
<proteinExistence type="predicted"/>
<gene>
    <name evidence="1" type="ORF">SAMN05216175_103410</name>
</gene>
<dbReference type="STRING" id="1045558.SAMN05216175_103410"/>
<accession>A0A1I2PFT3</accession>
<dbReference type="CDD" id="cd00118">
    <property type="entry name" value="LysM"/>
    <property type="match status" value="1"/>
</dbReference>
<dbReference type="OrthoDB" id="9809850at2"/>
<sequence length="120" mass="13195">MIDPLKAFMQANALSPSAFAPGSRYHGLDTAQWVQPDGELITYVRRRFIPAPENFATIQEHQVVEGDRLDNLAATYLGDPQQYWGLCDGNGAIRPNELTETIGQRLRITLPEGVPGGSDV</sequence>
<evidence type="ECO:0008006" key="3">
    <source>
        <dbReference type="Google" id="ProtNLM"/>
    </source>
</evidence>
<evidence type="ECO:0000313" key="1">
    <source>
        <dbReference type="EMBL" id="SFG14323.1"/>
    </source>
</evidence>
<dbReference type="AlphaFoldDB" id="A0A1I2PFT3"/>
<dbReference type="Proteomes" id="UP000198623">
    <property type="component" value="Unassembled WGS sequence"/>
</dbReference>
<organism evidence="1 2">
    <name type="scientific">Neptunomonas qingdaonensis</name>
    <dbReference type="NCBI Taxonomy" id="1045558"/>
    <lineage>
        <taxon>Bacteria</taxon>
        <taxon>Pseudomonadati</taxon>
        <taxon>Pseudomonadota</taxon>
        <taxon>Gammaproteobacteria</taxon>
        <taxon>Oceanospirillales</taxon>
        <taxon>Oceanospirillaceae</taxon>
        <taxon>Neptunomonas</taxon>
    </lineage>
</organism>
<dbReference type="RefSeq" id="WP_090726115.1">
    <property type="nucleotide sequence ID" value="NZ_FOOU01000003.1"/>
</dbReference>